<dbReference type="Pfam" id="PF12722">
    <property type="entry name" value="Hid1"/>
    <property type="match status" value="1"/>
</dbReference>
<dbReference type="PANTHER" id="PTHR21575">
    <property type="entry name" value="PROTEIN HID1"/>
    <property type="match status" value="1"/>
</dbReference>
<dbReference type="Pfam" id="PF01426">
    <property type="entry name" value="BAH"/>
    <property type="match status" value="1"/>
</dbReference>
<dbReference type="Gene3D" id="2.30.30.490">
    <property type="match status" value="1"/>
</dbReference>
<evidence type="ECO:0000259" key="8">
    <source>
        <dbReference type="PROSITE" id="PS51156"/>
    </source>
</evidence>
<evidence type="ECO:0000256" key="2">
    <source>
        <dbReference type="ARBA" id="ARBA00022771"/>
    </source>
</evidence>
<evidence type="ECO:0000313" key="10">
    <source>
        <dbReference type="EMBL" id="CAG5099774.1"/>
    </source>
</evidence>
<dbReference type="PROSITE" id="PS51156">
    <property type="entry name" value="ELM2"/>
    <property type="match status" value="1"/>
</dbReference>
<dbReference type="InterPro" id="IPR001005">
    <property type="entry name" value="SANT/Myb"/>
</dbReference>
<dbReference type="Proteomes" id="UP001158576">
    <property type="component" value="Chromosome XSR"/>
</dbReference>
<dbReference type="InterPro" id="IPR009057">
    <property type="entry name" value="Homeodomain-like_sf"/>
</dbReference>
<name>A0ABN7SP75_OIKDI</name>
<dbReference type="Gene3D" id="1.10.10.60">
    <property type="entry name" value="Homeodomain-like"/>
    <property type="match status" value="1"/>
</dbReference>
<sequence length="1382" mass="158580">MGQNESRLAFRRAVIQLETGDQGDDAFWESFWKSEGIANASDIWALIPSSEIRSLREEHPSSLAQLIYKSVERLESSLKEAREETEKAKKNLKQTMNAVRLLTRLTPLVYEDSEWVGFYHSKIPSQDNDGVENRTLADKLVEIIIELMFCPGIGAHHSVSKSDSAVEAIWEAGVGILVSPPSDSTLENTRCELIRLLITLSSETLYTEPASADKWQNGQAPQNSWVPLITRSQHSLPLLASLLNTICSYDPSGVPYHHLLWTDTREPLVEACSQLLVVLLEKPSDKGIPGSFEDEGNKFLYLINRLHREEDFQFIIKGLTRLIYNPLQSSYLPSSQKRLSCHQELLLLIWRICDLNKTFLHHILKTGDMLDLLVPILHHLNEARNDPSRLGLIHISVFLLLLFSGERNFGVRLNATWTSRAALDVPSFNGTHADLLIIIFHKLITTGHARICSLYDCLLTVIVNISPYLKNLSMATATKLLQLMEIFSQPSFLFSHQQNHHLVFFLLESFNNLIQYQFDGNSPLVYSIIRRRKIFYQLAALPTDSNSIDRLKSKRTKKASRRVPQFLERWNQRGEPAQLKHRVRRVSLDRRRENATFETTVADNILSNGEMNSSSEKKKTSEQLKFKNEETLLNEKAENESQEMSIETGQNIQIEHHSSIPQVMKMTEEILDGTKQTEVDCDVSEAPQWEATSNWASSWKNRLPLQTIMRLLQVLVPQVEKICLDKQISDENDILKFIKSGTLVGLLPVPHPILISDGESTWGRKQVQSGRLCIYRTVAGEPLVIRRIDELQKTAQGNVAAKVVSYYRRRDIPNSLAALADKHANDMAESMFSEYKFNDVEKHQLTHREVFLSRQVETVNASLIRGKCSVRILSDAENMQMYIKEPDTFYYSLVFDPKQKTLLADGGDIRIGSKYQCQNIPEVLEDSSKDEKFSEELEELCWEPNRIDDLSIERFTCLFRSVGTFARALDKPSCGKMGLVDAASMASRDMTLTTAYKYLHEAGYDFAKATERLLPNNAAVAGEINVGPVFVRDEFEDWSKAEAQLFEEGMQKYQKEFLSIRDDYLPWKTLSSIVEFYYLWKTSDRCVERKKRKMTEEQQKLKFVFIPPYDKPSKMCKHENQMDEKSRTRPCEGCCAFESEDKLWFPWGPERYHSCTHLQKLPNKTPLSVQRRDQKNQKQRQQSFYLQTTRATKKMRVVCKDICYEKKIALNPFQSFKTDMEAIKAECNARLKANPDAGSVRKRVFPKLHEEVINKIRASQVKPEENSSAKQPVKSPKKEENTAETKQEPLDMKQEAIEAETDAAENGPENLRKGQGKLPQQMNSSRARRDEQLVFMMRPNEETKKLREQHVSLCRKYARRPSAGAREEQKSQLIALLFASQN</sequence>
<reference evidence="10 11" key="1">
    <citation type="submission" date="2021-04" db="EMBL/GenBank/DDBJ databases">
        <authorList>
            <person name="Bliznina A."/>
        </authorList>
    </citation>
    <scope>NUCLEOTIDE SEQUENCE [LARGE SCALE GENOMIC DNA]</scope>
</reference>
<organism evidence="10 11">
    <name type="scientific">Oikopleura dioica</name>
    <name type="common">Tunicate</name>
    <dbReference type="NCBI Taxonomy" id="34765"/>
    <lineage>
        <taxon>Eukaryota</taxon>
        <taxon>Metazoa</taxon>
        <taxon>Chordata</taxon>
        <taxon>Tunicata</taxon>
        <taxon>Appendicularia</taxon>
        <taxon>Copelata</taxon>
        <taxon>Oikopleuridae</taxon>
        <taxon>Oikopleura</taxon>
    </lineage>
</organism>
<dbReference type="InterPro" id="IPR000949">
    <property type="entry name" value="ELM2_dom"/>
</dbReference>
<accession>A0ABN7SP75</accession>
<evidence type="ECO:0000313" key="11">
    <source>
        <dbReference type="Proteomes" id="UP001158576"/>
    </source>
</evidence>
<keyword evidence="3" id="KW-0862">Zinc</keyword>
<dbReference type="SMART" id="SM01189">
    <property type="entry name" value="ELM2"/>
    <property type="match status" value="1"/>
</dbReference>
<keyword evidence="5" id="KW-0175">Coiled coil</keyword>
<dbReference type="Pfam" id="PF01448">
    <property type="entry name" value="ELM2"/>
    <property type="match status" value="1"/>
</dbReference>
<keyword evidence="1" id="KW-0479">Metal-binding</keyword>
<evidence type="ECO:0000256" key="1">
    <source>
        <dbReference type="ARBA" id="ARBA00022723"/>
    </source>
</evidence>
<evidence type="ECO:0000256" key="4">
    <source>
        <dbReference type="ARBA" id="ARBA00023242"/>
    </source>
</evidence>
<dbReference type="InterPro" id="IPR017884">
    <property type="entry name" value="SANT_dom"/>
</dbReference>
<feature type="domain" description="SANT" evidence="9">
    <location>
        <begin position="1033"/>
        <end position="1085"/>
    </location>
</feature>
<protein>
    <submittedName>
        <fullName evidence="10">Oidioi.mRNA.OKI2018_I69.XSR.g16679.t1.cds</fullName>
    </submittedName>
</protein>
<keyword evidence="4" id="KW-0539">Nucleus</keyword>
<dbReference type="SMART" id="SM00439">
    <property type="entry name" value="BAH"/>
    <property type="match status" value="1"/>
</dbReference>
<dbReference type="EMBL" id="OU015569">
    <property type="protein sequence ID" value="CAG5099774.1"/>
    <property type="molecule type" value="Genomic_DNA"/>
</dbReference>
<dbReference type="Pfam" id="PF17226">
    <property type="entry name" value="MTA_R1"/>
    <property type="match status" value="1"/>
</dbReference>
<keyword evidence="11" id="KW-1185">Reference proteome</keyword>
<dbReference type="Gene3D" id="4.10.1240.50">
    <property type="match status" value="1"/>
</dbReference>
<evidence type="ECO:0000259" key="9">
    <source>
        <dbReference type="PROSITE" id="PS51293"/>
    </source>
</evidence>
<evidence type="ECO:0000256" key="3">
    <source>
        <dbReference type="ARBA" id="ARBA00022833"/>
    </source>
</evidence>
<feature type="region of interest" description="Disordered" evidence="6">
    <location>
        <begin position="1166"/>
        <end position="1187"/>
    </location>
</feature>
<dbReference type="InterPro" id="IPR026705">
    <property type="entry name" value="Hid-1/Ecm30"/>
</dbReference>
<feature type="domain" description="BAH" evidence="7">
    <location>
        <begin position="765"/>
        <end position="906"/>
    </location>
</feature>
<keyword evidence="2" id="KW-0863">Zinc-finger</keyword>
<gene>
    <name evidence="10" type="ORF">OKIOD_LOCUS8237</name>
</gene>
<evidence type="ECO:0000256" key="6">
    <source>
        <dbReference type="SAM" id="MobiDB-lite"/>
    </source>
</evidence>
<feature type="compositionally biased region" description="Basic and acidic residues" evidence="6">
    <location>
        <begin position="1276"/>
        <end position="1296"/>
    </location>
</feature>
<feature type="region of interest" description="Disordered" evidence="6">
    <location>
        <begin position="1256"/>
        <end position="1331"/>
    </location>
</feature>
<dbReference type="InterPro" id="IPR001025">
    <property type="entry name" value="BAH_dom"/>
</dbReference>
<proteinExistence type="predicted"/>
<dbReference type="SMART" id="SM00717">
    <property type="entry name" value="SANT"/>
    <property type="match status" value="1"/>
</dbReference>
<dbReference type="PROSITE" id="PS51038">
    <property type="entry name" value="BAH"/>
    <property type="match status" value="1"/>
</dbReference>
<feature type="coiled-coil region" evidence="5">
    <location>
        <begin position="64"/>
        <end position="102"/>
    </location>
</feature>
<dbReference type="PANTHER" id="PTHR21575:SF12">
    <property type="entry name" value="PROTEIN HID1"/>
    <property type="match status" value="1"/>
</dbReference>
<dbReference type="InterPro" id="IPR035170">
    <property type="entry name" value="MTA1_R1"/>
</dbReference>
<evidence type="ECO:0000256" key="5">
    <source>
        <dbReference type="SAM" id="Coils"/>
    </source>
</evidence>
<dbReference type="SUPFAM" id="SSF46689">
    <property type="entry name" value="Homeodomain-like"/>
    <property type="match status" value="1"/>
</dbReference>
<dbReference type="PROSITE" id="PS51293">
    <property type="entry name" value="SANT"/>
    <property type="match status" value="1"/>
</dbReference>
<dbReference type="InterPro" id="IPR043151">
    <property type="entry name" value="BAH_sf"/>
</dbReference>
<feature type="domain" description="ELM2" evidence="8">
    <location>
        <begin position="907"/>
        <end position="1017"/>
    </location>
</feature>
<evidence type="ECO:0000259" key="7">
    <source>
        <dbReference type="PROSITE" id="PS51038"/>
    </source>
</evidence>